<protein>
    <submittedName>
        <fullName evidence="4">Endonuclease/exonuclease/phosphatase family protein</fullName>
    </submittedName>
</protein>
<dbReference type="GO" id="GO:0006506">
    <property type="term" value="P:GPI anchor biosynthetic process"/>
    <property type="evidence" value="ECO:0007669"/>
    <property type="project" value="TreeGrafter"/>
</dbReference>
<evidence type="ECO:0000313" key="5">
    <source>
        <dbReference type="Proteomes" id="UP000823660"/>
    </source>
</evidence>
<name>A0A9D9I5W3_9BACT</name>
<dbReference type="Proteomes" id="UP000823660">
    <property type="component" value="Unassembled WGS sequence"/>
</dbReference>
<feature type="domain" description="Endonuclease/exonuclease/phosphatase" evidence="3">
    <location>
        <begin position="61"/>
        <end position="254"/>
    </location>
</feature>
<dbReference type="InterPro" id="IPR005135">
    <property type="entry name" value="Endo/exonuclease/phosphatase"/>
</dbReference>
<sequence length="293" mass="32190">MNRIYRTATLVLVSLCCMSSSSACNPGHEEWNPDTPPHEQPGGDEGKDELYPKEDGVIRLVTYNVGVFSKYMDDSTAMIADMMNELGADALAVNELDWYNDRHNTDQLKNLASALGEWDYMYGKAIEYRNGYYGEGAAVKSSLGVKDKYEVPLPQGVGAEARVLVVIETEKFVFASTHLDHVSDEARTEQAGLISSALKEKYGESGKPVFLCGDLNSTPDSGPISVLRQDWTILSPLSATFPSTVPVSCIDYIMILNNGAEYEAGYSAVCRRFNSGDVEKASDHLPVYVDVRL</sequence>
<organism evidence="4 5">
    <name type="scientific">Candidatus Cryptobacteroides faecipullorum</name>
    <dbReference type="NCBI Taxonomy" id="2840764"/>
    <lineage>
        <taxon>Bacteria</taxon>
        <taxon>Pseudomonadati</taxon>
        <taxon>Bacteroidota</taxon>
        <taxon>Bacteroidia</taxon>
        <taxon>Bacteroidales</taxon>
        <taxon>Candidatus Cryptobacteroides</taxon>
    </lineage>
</organism>
<reference evidence="4" key="2">
    <citation type="journal article" date="2021" name="PeerJ">
        <title>Extensive microbial diversity within the chicken gut microbiome revealed by metagenomics and culture.</title>
        <authorList>
            <person name="Gilroy R."/>
            <person name="Ravi A."/>
            <person name="Getino M."/>
            <person name="Pursley I."/>
            <person name="Horton D.L."/>
            <person name="Alikhan N.F."/>
            <person name="Baker D."/>
            <person name="Gharbi K."/>
            <person name="Hall N."/>
            <person name="Watson M."/>
            <person name="Adriaenssens E.M."/>
            <person name="Foster-Nyarko E."/>
            <person name="Jarju S."/>
            <person name="Secka A."/>
            <person name="Antonio M."/>
            <person name="Oren A."/>
            <person name="Chaudhuri R.R."/>
            <person name="La Ragione R."/>
            <person name="Hildebrand F."/>
            <person name="Pallen M.J."/>
        </authorList>
    </citation>
    <scope>NUCLEOTIDE SEQUENCE</scope>
    <source>
        <strain evidence="4">B1-15692</strain>
    </source>
</reference>
<keyword evidence="4" id="KW-0540">Nuclease</keyword>
<dbReference type="InterPro" id="IPR036691">
    <property type="entry name" value="Endo/exonu/phosph_ase_sf"/>
</dbReference>
<dbReference type="InterPro" id="IPR051916">
    <property type="entry name" value="GPI-anchor_lipid_remodeler"/>
</dbReference>
<dbReference type="Pfam" id="PF03372">
    <property type="entry name" value="Exo_endo_phos"/>
    <property type="match status" value="1"/>
</dbReference>
<dbReference type="PANTHER" id="PTHR14859">
    <property type="entry name" value="CALCOFLUOR WHITE HYPERSENSITIVE PROTEIN PRECURSOR"/>
    <property type="match status" value="1"/>
</dbReference>
<evidence type="ECO:0000313" key="4">
    <source>
        <dbReference type="EMBL" id="MBO8466544.1"/>
    </source>
</evidence>
<dbReference type="Gene3D" id="3.60.10.10">
    <property type="entry name" value="Endonuclease/exonuclease/phosphatase"/>
    <property type="match status" value="1"/>
</dbReference>
<keyword evidence="4" id="KW-0255">Endonuclease</keyword>
<evidence type="ECO:0000259" key="3">
    <source>
        <dbReference type="Pfam" id="PF03372"/>
    </source>
</evidence>
<dbReference type="PANTHER" id="PTHR14859:SF15">
    <property type="entry name" value="ENDONUCLEASE_EXONUCLEASE_PHOSPHATASE DOMAIN-CONTAINING PROTEIN"/>
    <property type="match status" value="1"/>
</dbReference>
<proteinExistence type="predicted"/>
<evidence type="ECO:0000256" key="1">
    <source>
        <dbReference type="SAM" id="MobiDB-lite"/>
    </source>
</evidence>
<evidence type="ECO:0000256" key="2">
    <source>
        <dbReference type="SAM" id="SignalP"/>
    </source>
</evidence>
<dbReference type="AlphaFoldDB" id="A0A9D9I5W3"/>
<dbReference type="EMBL" id="JADIMH010000011">
    <property type="protein sequence ID" value="MBO8466544.1"/>
    <property type="molecule type" value="Genomic_DNA"/>
</dbReference>
<feature type="chain" id="PRO_5038964213" evidence="2">
    <location>
        <begin position="24"/>
        <end position="293"/>
    </location>
</feature>
<feature type="signal peptide" evidence="2">
    <location>
        <begin position="1"/>
        <end position="23"/>
    </location>
</feature>
<accession>A0A9D9I5W3</accession>
<comment type="caution">
    <text evidence="4">The sequence shown here is derived from an EMBL/GenBank/DDBJ whole genome shotgun (WGS) entry which is preliminary data.</text>
</comment>
<gene>
    <name evidence="4" type="ORF">IAB99_02110</name>
</gene>
<keyword evidence="2" id="KW-0732">Signal</keyword>
<reference evidence="4" key="1">
    <citation type="submission" date="2020-10" db="EMBL/GenBank/DDBJ databases">
        <authorList>
            <person name="Gilroy R."/>
        </authorList>
    </citation>
    <scope>NUCLEOTIDE SEQUENCE</scope>
    <source>
        <strain evidence="4">B1-15692</strain>
    </source>
</reference>
<dbReference type="PROSITE" id="PS51257">
    <property type="entry name" value="PROKAR_LIPOPROTEIN"/>
    <property type="match status" value="1"/>
</dbReference>
<dbReference type="GO" id="GO:0016020">
    <property type="term" value="C:membrane"/>
    <property type="evidence" value="ECO:0007669"/>
    <property type="project" value="GOC"/>
</dbReference>
<keyword evidence="4" id="KW-0378">Hydrolase</keyword>
<dbReference type="SUPFAM" id="SSF56219">
    <property type="entry name" value="DNase I-like"/>
    <property type="match status" value="1"/>
</dbReference>
<feature type="region of interest" description="Disordered" evidence="1">
    <location>
        <begin position="26"/>
        <end position="50"/>
    </location>
</feature>
<dbReference type="GO" id="GO:0004519">
    <property type="term" value="F:endonuclease activity"/>
    <property type="evidence" value="ECO:0007669"/>
    <property type="project" value="UniProtKB-KW"/>
</dbReference>